<dbReference type="AlphaFoldDB" id="A0A3M7RIL4"/>
<gene>
    <name evidence="1" type="ORF">BpHYR1_020216</name>
</gene>
<evidence type="ECO:0000313" key="2">
    <source>
        <dbReference type="Proteomes" id="UP000276133"/>
    </source>
</evidence>
<proteinExistence type="predicted"/>
<protein>
    <submittedName>
        <fullName evidence="1">Uncharacterized protein</fullName>
    </submittedName>
</protein>
<name>A0A3M7RIL4_BRAPC</name>
<dbReference type="EMBL" id="REGN01003348">
    <property type="protein sequence ID" value="RNA23128.1"/>
    <property type="molecule type" value="Genomic_DNA"/>
</dbReference>
<dbReference type="Proteomes" id="UP000276133">
    <property type="component" value="Unassembled WGS sequence"/>
</dbReference>
<organism evidence="1 2">
    <name type="scientific">Brachionus plicatilis</name>
    <name type="common">Marine rotifer</name>
    <name type="synonym">Brachionus muelleri</name>
    <dbReference type="NCBI Taxonomy" id="10195"/>
    <lineage>
        <taxon>Eukaryota</taxon>
        <taxon>Metazoa</taxon>
        <taxon>Spiralia</taxon>
        <taxon>Gnathifera</taxon>
        <taxon>Rotifera</taxon>
        <taxon>Eurotatoria</taxon>
        <taxon>Monogononta</taxon>
        <taxon>Pseudotrocha</taxon>
        <taxon>Ploima</taxon>
        <taxon>Brachionidae</taxon>
        <taxon>Brachionus</taxon>
    </lineage>
</organism>
<sequence>MTGKNLRHLYSSYFSKINANKKFISLWFKKAKEIEKNDIKIFLNTKWLKTEASKSTQAPTARLACGGGLLGGHLSLHITHRKQIEGFEHSKSGGKKKKSICLAASQHNESIFCIMRLKIF</sequence>
<accession>A0A3M7RIL4</accession>
<comment type="caution">
    <text evidence="1">The sequence shown here is derived from an EMBL/GenBank/DDBJ whole genome shotgun (WGS) entry which is preliminary data.</text>
</comment>
<reference evidence="1 2" key="1">
    <citation type="journal article" date="2018" name="Sci. Rep.">
        <title>Genomic signatures of local adaptation to the degree of environmental predictability in rotifers.</title>
        <authorList>
            <person name="Franch-Gras L."/>
            <person name="Hahn C."/>
            <person name="Garcia-Roger E.M."/>
            <person name="Carmona M.J."/>
            <person name="Serra M."/>
            <person name="Gomez A."/>
        </authorList>
    </citation>
    <scope>NUCLEOTIDE SEQUENCE [LARGE SCALE GENOMIC DNA]</scope>
    <source>
        <strain evidence="1">HYR1</strain>
    </source>
</reference>
<keyword evidence="2" id="KW-1185">Reference proteome</keyword>
<evidence type="ECO:0000313" key="1">
    <source>
        <dbReference type="EMBL" id="RNA23128.1"/>
    </source>
</evidence>